<dbReference type="OrthoDB" id="9984983at2"/>
<dbReference type="AlphaFoldDB" id="A0A318PH81"/>
<evidence type="ECO:0000313" key="2">
    <source>
        <dbReference type="Proteomes" id="UP000248257"/>
    </source>
</evidence>
<reference evidence="1 2" key="1">
    <citation type="submission" date="2017-07" db="EMBL/GenBank/DDBJ databases">
        <title>A draft genome sequence of Komagataeibacter xylinus LMG 1515.</title>
        <authorList>
            <person name="Skraban J."/>
            <person name="Cleenwerck I."/>
            <person name="Vandamme P."/>
            <person name="Trcek J."/>
        </authorList>
    </citation>
    <scope>NUCLEOTIDE SEQUENCE [LARGE SCALE GENOMIC DNA]</scope>
    <source>
        <strain evidence="1 2">LMG 1515</strain>
    </source>
</reference>
<comment type="caution">
    <text evidence="1">The sequence shown here is derived from an EMBL/GenBank/DDBJ whole genome shotgun (WGS) entry which is preliminary data.</text>
</comment>
<dbReference type="Proteomes" id="UP000248257">
    <property type="component" value="Unassembled WGS sequence"/>
</dbReference>
<organism evidence="1 2">
    <name type="scientific">Komagataeibacter xylinus</name>
    <name type="common">Gluconacetobacter xylinus</name>
    <dbReference type="NCBI Taxonomy" id="28448"/>
    <lineage>
        <taxon>Bacteria</taxon>
        <taxon>Pseudomonadati</taxon>
        <taxon>Pseudomonadota</taxon>
        <taxon>Alphaproteobacteria</taxon>
        <taxon>Acetobacterales</taxon>
        <taxon>Acetobacteraceae</taxon>
        <taxon>Komagataeibacter</taxon>
    </lineage>
</organism>
<evidence type="ECO:0008006" key="3">
    <source>
        <dbReference type="Google" id="ProtNLM"/>
    </source>
</evidence>
<gene>
    <name evidence="1" type="ORF">CFR75_16390</name>
</gene>
<proteinExistence type="predicted"/>
<evidence type="ECO:0000313" key="1">
    <source>
        <dbReference type="EMBL" id="PYD55465.1"/>
    </source>
</evidence>
<dbReference type="EMBL" id="NKUC01000080">
    <property type="protein sequence ID" value="PYD55465.1"/>
    <property type="molecule type" value="Genomic_DNA"/>
</dbReference>
<dbReference type="RefSeq" id="WP_082770946.1">
    <property type="nucleotide sequence ID" value="NZ_CBCRXN010000111.1"/>
</dbReference>
<accession>A0A318PH81</accession>
<sequence length="121" mass="12661">MPTPLPVGAQAKTEAASFQIASGTGRVEFIVSDEALEAAACLARPSTAAARQHAFQRFRVLIDAAAKLKLARSGKTAGATLFLSSEDLRHVPHEKGMPVFGHVPRPVLVPPSVPSDAVHAS</sequence>
<protein>
    <recommendedName>
        <fullName evidence="3">DUF1488 domain-containing protein</fullName>
    </recommendedName>
</protein>
<keyword evidence="2" id="KW-1185">Reference proteome</keyword>
<name>A0A318PH81_KOMXY</name>